<reference evidence="1 2" key="1">
    <citation type="submission" date="2007-08" db="EMBL/GenBank/DDBJ databases">
        <authorList>
            <person name="Fulton L."/>
            <person name="Clifton S."/>
            <person name="Fulton B."/>
            <person name="Xu J."/>
            <person name="Minx P."/>
            <person name="Pepin K.H."/>
            <person name="Johnson M."/>
            <person name="Thiruvilangam P."/>
            <person name="Bhonagiri V."/>
            <person name="Nash W.E."/>
            <person name="Mardis E.R."/>
            <person name="Wilson R.K."/>
        </authorList>
    </citation>
    <scope>NUCLEOTIDE SEQUENCE [LARGE SCALE GENOMIC DNA]</scope>
    <source>
        <strain evidence="2">ATCC BAA-613 / DSM 15670 / CCUG 46953 / JCM 12243 / WAL 16351</strain>
    </source>
</reference>
<sequence>MFTSRISNPPDIRDVGSKQRTILCLFESFCCRWQQFYGRIIKNSRLEGGT</sequence>
<protein>
    <submittedName>
        <fullName evidence="1">Uncharacterized protein</fullName>
    </submittedName>
</protein>
<gene>
    <name evidence="1" type="ORF">CLOBOL_03283</name>
</gene>
<dbReference type="Proteomes" id="UP000005396">
    <property type="component" value="Unassembled WGS sequence"/>
</dbReference>
<organism evidence="1 2">
    <name type="scientific">Enterocloster bolteae (strain ATCC BAA-613 / DSM 15670 / CCUG 46953 / JCM 12243 / WAL 16351)</name>
    <name type="common">Clostridium bolteae</name>
    <dbReference type="NCBI Taxonomy" id="411902"/>
    <lineage>
        <taxon>Bacteria</taxon>
        <taxon>Bacillati</taxon>
        <taxon>Bacillota</taxon>
        <taxon>Clostridia</taxon>
        <taxon>Lachnospirales</taxon>
        <taxon>Lachnospiraceae</taxon>
        <taxon>Enterocloster</taxon>
    </lineage>
</organism>
<accession>A8RSD3</accession>
<evidence type="ECO:0000313" key="2">
    <source>
        <dbReference type="Proteomes" id="UP000005396"/>
    </source>
</evidence>
<name>A8RSD3_ENTBW</name>
<dbReference type="PaxDb" id="411902-CLOBOL_03283"/>
<dbReference type="AlphaFoldDB" id="A8RSD3"/>
<comment type="caution">
    <text evidence="1">The sequence shown here is derived from an EMBL/GenBank/DDBJ whole genome shotgun (WGS) entry which is preliminary data.</text>
</comment>
<dbReference type="HOGENOM" id="CLU_3116286_0_0_9"/>
<proteinExistence type="predicted"/>
<evidence type="ECO:0000313" key="1">
    <source>
        <dbReference type="EMBL" id="EDP16515.1"/>
    </source>
</evidence>
<dbReference type="EMBL" id="ABCC02000029">
    <property type="protein sequence ID" value="EDP16515.1"/>
    <property type="molecule type" value="Genomic_DNA"/>
</dbReference>
<reference evidence="1 2" key="2">
    <citation type="submission" date="2007-09" db="EMBL/GenBank/DDBJ databases">
        <title>Draft genome sequence of Clostridium bolteae (ATCC BAA-613).</title>
        <authorList>
            <person name="Sudarsanam P."/>
            <person name="Ley R."/>
            <person name="Guruge J."/>
            <person name="Turnbaugh P.J."/>
            <person name="Mahowald M."/>
            <person name="Liep D."/>
            <person name="Gordon J."/>
        </authorList>
    </citation>
    <scope>NUCLEOTIDE SEQUENCE [LARGE SCALE GENOMIC DNA]</scope>
    <source>
        <strain evidence="2">ATCC BAA-613 / DSM 15670 / CCUG 46953 / JCM 12243 / WAL 16351</strain>
    </source>
</reference>